<comment type="caution">
    <text evidence="2">The sequence shown here is derived from an EMBL/GenBank/DDBJ whole genome shotgun (WGS) entry which is preliminary data.</text>
</comment>
<accession>A0ABD5EEB9</accession>
<reference evidence="3" key="1">
    <citation type="submission" date="2023-07" db="EMBL/GenBank/DDBJ databases">
        <title>30 novel species of actinomycetes from the DSMZ collection.</title>
        <authorList>
            <person name="Nouioui I."/>
        </authorList>
    </citation>
    <scope>NUCLEOTIDE SEQUENCE [LARGE SCALE GENOMIC DNA]</scope>
    <source>
        <strain evidence="3">DSM 41982</strain>
    </source>
</reference>
<sequence>MGGKYRITGDKYPHMRRPRKRGRLVAVIVASAAVLGLLGWGSLQLFDVFSGGGTATAAAGPKHCARPSAEPARVTKLPAPKAVKVNVLNATTRSGLAKETADELKKRGFTIGEVGNAPAAYDKKVKTAGLLIGPKSAADSSLKVLGTQFAGAGTRTDARKGAALDLVIGDGFTKLTAPGTAEKALAALQRGPAESVKPKC</sequence>
<evidence type="ECO:0000259" key="1">
    <source>
        <dbReference type="Pfam" id="PF13399"/>
    </source>
</evidence>
<evidence type="ECO:0000313" key="3">
    <source>
        <dbReference type="Proteomes" id="UP001183607"/>
    </source>
</evidence>
<organism evidence="2 3">
    <name type="scientific">Streptomyces evansiae</name>
    <dbReference type="NCBI Taxonomy" id="3075535"/>
    <lineage>
        <taxon>Bacteria</taxon>
        <taxon>Bacillati</taxon>
        <taxon>Actinomycetota</taxon>
        <taxon>Actinomycetes</taxon>
        <taxon>Kitasatosporales</taxon>
        <taxon>Streptomycetaceae</taxon>
        <taxon>Streptomyces</taxon>
    </lineage>
</organism>
<dbReference type="Proteomes" id="UP001183607">
    <property type="component" value="Unassembled WGS sequence"/>
</dbReference>
<evidence type="ECO:0000313" key="2">
    <source>
        <dbReference type="EMBL" id="MDT0419734.1"/>
    </source>
</evidence>
<proteinExistence type="predicted"/>
<dbReference type="EMBL" id="JAVRER010000109">
    <property type="protein sequence ID" value="MDT0419734.1"/>
    <property type="molecule type" value="Genomic_DNA"/>
</dbReference>
<dbReference type="Gene3D" id="3.30.70.2390">
    <property type="match status" value="1"/>
</dbReference>
<protein>
    <submittedName>
        <fullName evidence="2">LytR C-terminal domain-containing protein</fullName>
    </submittedName>
</protein>
<dbReference type="AlphaFoldDB" id="A0ABD5EEB9"/>
<gene>
    <name evidence="2" type="ORF">RM574_30115</name>
</gene>
<dbReference type="RefSeq" id="WP_093854230.1">
    <property type="nucleotide sequence ID" value="NZ_JAVRER010000109.1"/>
</dbReference>
<dbReference type="Pfam" id="PF13399">
    <property type="entry name" value="LytR_C"/>
    <property type="match status" value="1"/>
</dbReference>
<name>A0ABD5EEB9_9ACTN</name>
<feature type="domain" description="LytR/CpsA/Psr regulator C-terminal" evidence="1">
    <location>
        <begin position="83"/>
        <end position="172"/>
    </location>
</feature>
<dbReference type="InterPro" id="IPR027381">
    <property type="entry name" value="LytR/CpsA/Psr_C"/>
</dbReference>